<dbReference type="Pfam" id="PF10539">
    <property type="entry name" value="Dev_Cell_Death"/>
    <property type="match status" value="1"/>
</dbReference>
<evidence type="ECO:0000259" key="2">
    <source>
        <dbReference type="PROSITE" id="PS51222"/>
    </source>
</evidence>
<dbReference type="InterPro" id="IPR013989">
    <property type="entry name" value="Dev_and_cell_death_domain"/>
</dbReference>
<feature type="region of interest" description="Disordered" evidence="1">
    <location>
        <begin position="1"/>
        <end position="111"/>
    </location>
</feature>
<dbReference type="PROSITE" id="PS51222">
    <property type="entry name" value="DCD"/>
    <property type="match status" value="1"/>
</dbReference>
<feature type="compositionally biased region" description="Basic residues" evidence="1">
    <location>
        <begin position="89"/>
        <end position="99"/>
    </location>
</feature>
<feature type="domain" description="DCD" evidence="2">
    <location>
        <begin position="114"/>
        <end position="242"/>
    </location>
</feature>
<evidence type="ECO:0000313" key="4">
    <source>
        <dbReference type="Proteomes" id="UP001153076"/>
    </source>
</evidence>
<evidence type="ECO:0000313" key="3">
    <source>
        <dbReference type="EMBL" id="KAJ8427188.1"/>
    </source>
</evidence>
<feature type="compositionally biased region" description="Basic and acidic residues" evidence="1">
    <location>
        <begin position="100"/>
        <end position="111"/>
    </location>
</feature>
<proteinExistence type="predicted"/>
<protein>
    <recommendedName>
        <fullName evidence="2">DCD domain-containing protein</fullName>
    </recommendedName>
</protein>
<reference evidence="3" key="1">
    <citation type="submission" date="2022-04" db="EMBL/GenBank/DDBJ databases">
        <title>Carnegiea gigantea Genome sequencing and assembly v2.</title>
        <authorList>
            <person name="Copetti D."/>
            <person name="Sanderson M.J."/>
            <person name="Burquez A."/>
            <person name="Wojciechowski M.F."/>
        </authorList>
    </citation>
    <scope>NUCLEOTIDE SEQUENCE</scope>
    <source>
        <strain evidence="3">SGP5-SGP5p</strain>
        <tissue evidence="3">Aerial part</tissue>
    </source>
</reference>
<organism evidence="3 4">
    <name type="scientific">Carnegiea gigantea</name>
    <dbReference type="NCBI Taxonomy" id="171969"/>
    <lineage>
        <taxon>Eukaryota</taxon>
        <taxon>Viridiplantae</taxon>
        <taxon>Streptophyta</taxon>
        <taxon>Embryophyta</taxon>
        <taxon>Tracheophyta</taxon>
        <taxon>Spermatophyta</taxon>
        <taxon>Magnoliopsida</taxon>
        <taxon>eudicotyledons</taxon>
        <taxon>Gunneridae</taxon>
        <taxon>Pentapetalae</taxon>
        <taxon>Caryophyllales</taxon>
        <taxon>Cactineae</taxon>
        <taxon>Cactaceae</taxon>
        <taxon>Cactoideae</taxon>
        <taxon>Echinocereeae</taxon>
        <taxon>Carnegiea</taxon>
    </lineage>
</organism>
<name>A0A9Q1JNJ4_9CARY</name>
<dbReference type="SMART" id="SM00767">
    <property type="entry name" value="DCD"/>
    <property type="match status" value="1"/>
</dbReference>
<dbReference type="EMBL" id="JAKOGI010001179">
    <property type="protein sequence ID" value="KAJ8427188.1"/>
    <property type="molecule type" value="Genomic_DNA"/>
</dbReference>
<feature type="compositionally biased region" description="Basic residues" evidence="1">
    <location>
        <begin position="1"/>
        <end position="11"/>
    </location>
</feature>
<dbReference type="PANTHER" id="PTHR46444:SF3">
    <property type="entry name" value="DCD (DEVELOPMENT AND CELL DEATH) DOMAIN PROTEIN"/>
    <property type="match status" value="1"/>
</dbReference>
<comment type="caution">
    <text evidence="3">The sequence shown here is derived from an EMBL/GenBank/DDBJ whole genome shotgun (WGS) entry which is preliminary data.</text>
</comment>
<dbReference type="Proteomes" id="UP001153076">
    <property type="component" value="Unassembled WGS sequence"/>
</dbReference>
<sequence length="583" mass="65282">MVVEKNKKKPKPAVDTSKSTVPEKKTHKFLKLKAKKLKKSMHQRSVKLKGIDDASSSQAALEDNGKTIAETGKGSNLNANQKGEGGVHSKVRKKKRSKNKNHEEKVAEGPNSDRKLGGLIFMCNKKTKPDCFQYSIMGVSAAKKEAVLGIKPGLKLFLYDFDLKLLYGIYEAASSGGMKLEPAAFGGGFPAQVRFRIYEDCLPLPESVFKKAIRENYDEKTHKFKTELTLKQVEKLKSLFRPIHGRKLNPKDHSVVRQPASSGENVRYLTEAEYRSYGLRPELRSLQEDKISYVPPQEPYRSSQEKEQFRSPTRICGDAPLAQEHILRNPAPMYAEAPSTQVHSLRNCAAMYAEAPSTQDHILRNPALIYTEAPSAQERSLRNQASIYAEAPFSQEHILRNPAQVYAAAPFAQEHIFRGPASIHGDVSIMHGKGASSEPRFLSEDEYRMYGLKGRREQSPLMSTTRRTYELDHHREDQYLSHNYHASSSASYVRSIGFGAAAYGTIPQATMSEAYQAEMNRANHTGDYPLPRGVADDGQCSSYASRETYVFSQGDHRFGSQYDHASTPVSSRYSFAGASYSYR</sequence>
<feature type="compositionally biased region" description="Basic residues" evidence="1">
    <location>
        <begin position="25"/>
        <end position="47"/>
    </location>
</feature>
<dbReference type="OrthoDB" id="1920894at2759"/>
<accession>A0A9Q1JNJ4</accession>
<keyword evidence="4" id="KW-1185">Reference proteome</keyword>
<dbReference type="PANTHER" id="PTHR46444">
    <property type="entry name" value="DCD (DEVELOPMENT AND CELL DEATH) DOMAIN PROTEIN-RELATED"/>
    <property type="match status" value="1"/>
</dbReference>
<dbReference type="AlphaFoldDB" id="A0A9Q1JNJ4"/>
<gene>
    <name evidence="3" type="ORF">Cgig2_012856</name>
</gene>
<evidence type="ECO:0000256" key="1">
    <source>
        <dbReference type="SAM" id="MobiDB-lite"/>
    </source>
</evidence>